<feature type="region of interest" description="Disordered" evidence="1">
    <location>
        <begin position="109"/>
        <end position="135"/>
    </location>
</feature>
<dbReference type="PANTHER" id="PTHR47332:SF4">
    <property type="entry name" value="SET DOMAIN-CONTAINING PROTEIN 5"/>
    <property type="match status" value="1"/>
</dbReference>
<dbReference type="RefSeq" id="XP_007916401.1">
    <property type="nucleotide sequence ID" value="XM_007918210.1"/>
</dbReference>
<sequence length="366" mass="39746">MVSIGTEVSHQMMMDTMVDDTINRSHELTAEAGASSTPEFSAVMPAAMSNSQHGAGSDDQAHLNPENASIFNQDMGDAVEVRRLLVTQEGSEAAESSSKSNDELVASDFKVVESDDENKETCLTTSPEREPGSIRTWTYDGYKYIALAPISLSTASPSSAMSRDSSQEPSPVSEPASPSEDAMSPIPDQVTNGDDSGPESYPKSVPSSSPALDVRTFANDLIYVGKSNIKGAGFGMFAARDISDGQPILLEKPLLRTTWMNLFKSFDKLKEDQQAILLSLARFHPREDADPVEQMFNANSYVWDDRRKMVVFTAAKDISAHEELLISYNSDIAVIKNRFGFTCTCAKCSSRTGNGGGNTLRPGEFY</sequence>
<gene>
    <name evidence="3" type="ORF">UCRPA7_5665</name>
</gene>
<dbReference type="PANTHER" id="PTHR47332">
    <property type="entry name" value="SET DOMAIN-CONTAINING PROTEIN 5"/>
    <property type="match status" value="1"/>
</dbReference>
<feature type="domain" description="SET" evidence="2">
    <location>
        <begin position="220"/>
        <end position="329"/>
    </location>
</feature>
<dbReference type="SMART" id="SM00317">
    <property type="entry name" value="SET"/>
    <property type="match status" value="1"/>
</dbReference>
<protein>
    <submittedName>
        <fullName evidence="3">Putative duf1772 domain containing protein</fullName>
    </submittedName>
</protein>
<dbReference type="InterPro" id="IPR053185">
    <property type="entry name" value="SET_domain_protein"/>
</dbReference>
<evidence type="ECO:0000313" key="3">
    <source>
        <dbReference type="EMBL" id="EON98797.1"/>
    </source>
</evidence>
<dbReference type="SUPFAM" id="SSF82199">
    <property type="entry name" value="SET domain"/>
    <property type="match status" value="1"/>
</dbReference>
<dbReference type="HOGENOM" id="CLU_756902_0_0_1"/>
<organism evidence="3 4">
    <name type="scientific">Phaeoacremonium minimum (strain UCR-PA7)</name>
    <name type="common">Esca disease fungus</name>
    <name type="synonym">Togninia minima</name>
    <dbReference type="NCBI Taxonomy" id="1286976"/>
    <lineage>
        <taxon>Eukaryota</taxon>
        <taxon>Fungi</taxon>
        <taxon>Dikarya</taxon>
        <taxon>Ascomycota</taxon>
        <taxon>Pezizomycotina</taxon>
        <taxon>Sordariomycetes</taxon>
        <taxon>Sordariomycetidae</taxon>
        <taxon>Togniniales</taxon>
        <taxon>Togniniaceae</taxon>
        <taxon>Phaeoacremonium</taxon>
    </lineage>
</organism>
<dbReference type="GeneID" id="19326242"/>
<dbReference type="Proteomes" id="UP000014074">
    <property type="component" value="Unassembled WGS sequence"/>
</dbReference>
<evidence type="ECO:0000313" key="4">
    <source>
        <dbReference type="Proteomes" id="UP000014074"/>
    </source>
</evidence>
<reference evidence="4" key="1">
    <citation type="journal article" date="2013" name="Genome Announc.">
        <title>Draft genome sequence of the ascomycete Phaeoacremonium aleophilum strain UCR-PA7, a causal agent of the esca disease complex in grapevines.</title>
        <authorList>
            <person name="Blanco-Ulate B."/>
            <person name="Rolshausen P."/>
            <person name="Cantu D."/>
        </authorList>
    </citation>
    <scope>NUCLEOTIDE SEQUENCE [LARGE SCALE GENOMIC DNA]</scope>
    <source>
        <strain evidence="4">UCR-PA7</strain>
    </source>
</reference>
<evidence type="ECO:0000259" key="2">
    <source>
        <dbReference type="PROSITE" id="PS50280"/>
    </source>
</evidence>
<dbReference type="Pfam" id="PF00856">
    <property type="entry name" value="SET"/>
    <property type="match status" value="1"/>
</dbReference>
<dbReference type="PROSITE" id="PS50280">
    <property type="entry name" value="SET"/>
    <property type="match status" value="1"/>
</dbReference>
<feature type="compositionally biased region" description="Low complexity" evidence="1">
    <location>
        <begin position="155"/>
        <end position="180"/>
    </location>
</feature>
<dbReference type="CDD" id="cd20071">
    <property type="entry name" value="SET_SMYD"/>
    <property type="match status" value="1"/>
</dbReference>
<dbReference type="InterPro" id="IPR001214">
    <property type="entry name" value="SET_dom"/>
</dbReference>
<dbReference type="OrthoDB" id="3180714at2759"/>
<dbReference type="KEGG" id="tmn:UCRPA7_5665"/>
<dbReference type="Gene3D" id="2.170.270.10">
    <property type="entry name" value="SET domain"/>
    <property type="match status" value="1"/>
</dbReference>
<name>R8BHR0_PHAM7</name>
<keyword evidence="4" id="KW-1185">Reference proteome</keyword>
<dbReference type="InterPro" id="IPR046341">
    <property type="entry name" value="SET_dom_sf"/>
</dbReference>
<proteinExistence type="predicted"/>
<accession>R8BHR0</accession>
<dbReference type="EMBL" id="KB933192">
    <property type="protein sequence ID" value="EON98797.1"/>
    <property type="molecule type" value="Genomic_DNA"/>
</dbReference>
<evidence type="ECO:0000256" key="1">
    <source>
        <dbReference type="SAM" id="MobiDB-lite"/>
    </source>
</evidence>
<dbReference type="AlphaFoldDB" id="R8BHR0"/>
<feature type="region of interest" description="Disordered" evidence="1">
    <location>
        <begin position="155"/>
        <end position="209"/>
    </location>
</feature>